<feature type="active site" evidence="9">
    <location>
        <position position="242"/>
    </location>
</feature>
<reference evidence="12 13" key="1">
    <citation type="submission" date="2019-08" db="EMBL/GenBank/DDBJ databases">
        <title>Genome of Vicingus serpentipes NCIMB 15042.</title>
        <authorList>
            <person name="Bowman J.P."/>
        </authorList>
    </citation>
    <scope>NUCLEOTIDE SEQUENCE [LARGE SCALE GENOMIC DNA]</scope>
    <source>
        <strain evidence="12 13">NCIMB 15042</strain>
    </source>
</reference>
<feature type="active site" evidence="9">
    <location>
        <position position="265"/>
    </location>
</feature>
<protein>
    <recommendedName>
        <fullName evidence="9">Tyrosine recombinase XerC</fullName>
    </recommendedName>
</protein>
<dbReference type="SUPFAM" id="SSF56349">
    <property type="entry name" value="DNA breaking-rejoining enzymes"/>
    <property type="match status" value="1"/>
</dbReference>
<comment type="subcellular location">
    <subcellularLocation>
        <location evidence="1 9">Cytoplasm</location>
    </subcellularLocation>
</comment>
<keyword evidence="13" id="KW-1185">Reference proteome</keyword>
<keyword evidence="2 9" id="KW-0963">Cytoplasm</keyword>
<dbReference type="InterPro" id="IPR011010">
    <property type="entry name" value="DNA_brk_join_enz"/>
</dbReference>
<name>A0A5C6RTE7_9FLAO</name>
<dbReference type="OrthoDB" id="9801717at2"/>
<feature type="active site" evidence="9">
    <location>
        <position position="147"/>
    </location>
</feature>
<evidence type="ECO:0000256" key="2">
    <source>
        <dbReference type="ARBA" id="ARBA00022490"/>
    </source>
</evidence>
<dbReference type="GO" id="GO:0009037">
    <property type="term" value="F:tyrosine-based site-specific recombinase activity"/>
    <property type="evidence" value="ECO:0007669"/>
    <property type="project" value="UniProtKB-UniRule"/>
</dbReference>
<evidence type="ECO:0000256" key="9">
    <source>
        <dbReference type="HAMAP-Rule" id="MF_01808"/>
    </source>
</evidence>
<evidence type="ECO:0000313" key="12">
    <source>
        <dbReference type="EMBL" id="TXB65224.1"/>
    </source>
</evidence>
<dbReference type="RefSeq" id="WP_147100067.1">
    <property type="nucleotide sequence ID" value="NZ_VOOS01000003.1"/>
</dbReference>
<dbReference type="InterPro" id="IPR010998">
    <property type="entry name" value="Integrase_recombinase_N"/>
</dbReference>
<dbReference type="AlphaFoldDB" id="A0A5C6RTE7"/>
<dbReference type="Pfam" id="PF02899">
    <property type="entry name" value="Phage_int_SAM_1"/>
    <property type="match status" value="1"/>
</dbReference>
<dbReference type="GO" id="GO:0006313">
    <property type="term" value="P:DNA transposition"/>
    <property type="evidence" value="ECO:0007669"/>
    <property type="project" value="UniProtKB-UniRule"/>
</dbReference>
<evidence type="ECO:0000256" key="1">
    <source>
        <dbReference type="ARBA" id="ARBA00004496"/>
    </source>
</evidence>
<keyword evidence="6 9" id="KW-0238">DNA-binding</keyword>
<feature type="domain" description="Core-binding (CB)" evidence="11">
    <location>
        <begin position="1"/>
        <end position="85"/>
    </location>
</feature>
<feature type="active site" evidence="9">
    <location>
        <position position="239"/>
    </location>
</feature>
<feature type="active site" evidence="9">
    <location>
        <position position="171"/>
    </location>
</feature>
<keyword evidence="7 9" id="KW-0233">DNA recombination</keyword>
<dbReference type="InterPro" id="IPR044068">
    <property type="entry name" value="CB"/>
</dbReference>
<dbReference type="GO" id="GO:0051301">
    <property type="term" value="P:cell division"/>
    <property type="evidence" value="ECO:0007669"/>
    <property type="project" value="UniProtKB-KW"/>
</dbReference>
<keyword evidence="5 9" id="KW-0229">DNA integration</keyword>
<dbReference type="PANTHER" id="PTHR30349:SF77">
    <property type="entry name" value="TYROSINE RECOMBINASE XERC"/>
    <property type="match status" value="1"/>
</dbReference>
<dbReference type="GO" id="GO:0005737">
    <property type="term" value="C:cytoplasm"/>
    <property type="evidence" value="ECO:0007669"/>
    <property type="project" value="UniProtKB-SubCell"/>
</dbReference>
<evidence type="ECO:0000256" key="4">
    <source>
        <dbReference type="ARBA" id="ARBA00022829"/>
    </source>
</evidence>
<keyword evidence="8 9" id="KW-0131">Cell cycle</keyword>
<dbReference type="GO" id="GO:0007059">
    <property type="term" value="P:chromosome segregation"/>
    <property type="evidence" value="ECO:0007669"/>
    <property type="project" value="UniProtKB-UniRule"/>
</dbReference>
<comment type="caution">
    <text evidence="12">The sequence shown here is derived from an EMBL/GenBank/DDBJ whole genome shotgun (WGS) entry which is preliminary data.</text>
</comment>
<dbReference type="HAMAP" id="MF_01808">
    <property type="entry name" value="Recomb_XerC_XerD"/>
    <property type="match status" value="1"/>
</dbReference>
<gene>
    <name evidence="9" type="primary">xerC</name>
    <name evidence="12" type="ORF">FRY74_07330</name>
</gene>
<dbReference type="PROSITE" id="PS51898">
    <property type="entry name" value="TYR_RECOMBINASE"/>
    <property type="match status" value="1"/>
</dbReference>
<sequence length="293" mass="34111">MQYISSFCDYLLHQKRSSPHTVVAYKKDLEQFSQFLSCQFALTNITEVNSQIIRSWIVSLLEDEISTTTINRKISTLKTFFKYLQKNEIIDNNPLLKIITPKTKKSLPVFVNEKEIYNLFENITFGNNLEEIQNKLILELLYSTGIRLSELIEIKINSIDLNNLTIKVLGKRNKERIIPISNNLKKEIENFLELRLEIDSNYNNLFLTKNNKKLYPKFVYRLVNNYLSIVTKISKKSPHVLRHTFATHMLNNGADLNTIKEILGHSSLSATQVYTHNTIEKLKNIHKQAHPKA</sequence>
<evidence type="ECO:0000256" key="5">
    <source>
        <dbReference type="ARBA" id="ARBA00022908"/>
    </source>
</evidence>
<accession>A0A5C6RTE7</accession>
<dbReference type="EMBL" id="VOOS01000003">
    <property type="protein sequence ID" value="TXB65224.1"/>
    <property type="molecule type" value="Genomic_DNA"/>
</dbReference>
<organism evidence="12 13">
    <name type="scientific">Vicingus serpentipes</name>
    <dbReference type="NCBI Taxonomy" id="1926625"/>
    <lineage>
        <taxon>Bacteria</taxon>
        <taxon>Pseudomonadati</taxon>
        <taxon>Bacteroidota</taxon>
        <taxon>Flavobacteriia</taxon>
        <taxon>Flavobacteriales</taxon>
        <taxon>Vicingaceae</taxon>
        <taxon>Vicingus</taxon>
    </lineage>
</organism>
<dbReference type="PROSITE" id="PS51900">
    <property type="entry name" value="CB"/>
    <property type="match status" value="1"/>
</dbReference>
<dbReference type="PANTHER" id="PTHR30349">
    <property type="entry name" value="PHAGE INTEGRASE-RELATED"/>
    <property type="match status" value="1"/>
</dbReference>
<comment type="function">
    <text evidence="9">Site-specific tyrosine recombinase, which acts by catalyzing the cutting and rejoining of the recombining DNA molecules. The XerC-XerD complex is essential to convert dimers of the bacterial chromosome into monomers to permit their segregation at cell division. It also contributes to the segregational stability of plasmids.</text>
</comment>
<comment type="subunit">
    <text evidence="9">Forms a cyclic heterotetrameric complex composed of two molecules of XerC and two molecules of XerD.</text>
</comment>
<dbReference type="InterPro" id="IPR002104">
    <property type="entry name" value="Integrase_catalytic"/>
</dbReference>
<dbReference type="InterPro" id="IPR004107">
    <property type="entry name" value="Integrase_SAM-like_N"/>
</dbReference>
<dbReference type="InterPro" id="IPR050090">
    <property type="entry name" value="Tyrosine_recombinase_XerCD"/>
</dbReference>
<evidence type="ECO:0000313" key="13">
    <source>
        <dbReference type="Proteomes" id="UP000321721"/>
    </source>
</evidence>
<evidence type="ECO:0000256" key="8">
    <source>
        <dbReference type="ARBA" id="ARBA00023306"/>
    </source>
</evidence>
<feature type="domain" description="Tyr recombinase" evidence="10">
    <location>
        <begin position="106"/>
        <end position="287"/>
    </location>
</feature>
<dbReference type="Pfam" id="PF00589">
    <property type="entry name" value="Phage_integrase"/>
    <property type="match status" value="1"/>
</dbReference>
<dbReference type="GO" id="GO:0003677">
    <property type="term" value="F:DNA binding"/>
    <property type="evidence" value="ECO:0007669"/>
    <property type="project" value="UniProtKB-UniRule"/>
</dbReference>
<dbReference type="InterPro" id="IPR023009">
    <property type="entry name" value="Tyrosine_recombinase_XerC/XerD"/>
</dbReference>
<dbReference type="Gene3D" id="1.10.443.10">
    <property type="entry name" value="Intergrase catalytic core"/>
    <property type="match status" value="1"/>
</dbReference>
<keyword evidence="3 9" id="KW-0132">Cell division</keyword>
<evidence type="ECO:0000259" key="10">
    <source>
        <dbReference type="PROSITE" id="PS51898"/>
    </source>
</evidence>
<evidence type="ECO:0000256" key="7">
    <source>
        <dbReference type="ARBA" id="ARBA00023172"/>
    </source>
</evidence>
<keyword evidence="4 9" id="KW-0159">Chromosome partition</keyword>
<feature type="active site" description="O-(3'-phospho-DNA)-tyrosine intermediate" evidence="9">
    <location>
        <position position="274"/>
    </location>
</feature>
<dbReference type="Proteomes" id="UP000321721">
    <property type="component" value="Unassembled WGS sequence"/>
</dbReference>
<dbReference type="InterPro" id="IPR013762">
    <property type="entry name" value="Integrase-like_cat_sf"/>
</dbReference>
<evidence type="ECO:0000256" key="3">
    <source>
        <dbReference type="ARBA" id="ARBA00022618"/>
    </source>
</evidence>
<proteinExistence type="inferred from homology"/>
<evidence type="ECO:0000259" key="11">
    <source>
        <dbReference type="PROSITE" id="PS51900"/>
    </source>
</evidence>
<comment type="similarity">
    <text evidence="9">Belongs to the 'phage' integrase family. XerC subfamily.</text>
</comment>
<evidence type="ECO:0000256" key="6">
    <source>
        <dbReference type="ARBA" id="ARBA00023125"/>
    </source>
</evidence>
<dbReference type="Gene3D" id="1.10.150.130">
    <property type="match status" value="1"/>
</dbReference>